<accession>A0A5K7YSI9</accession>
<dbReference type="AlphaFoldDB" id="A0A5K7YSI9"/>
<protein>
    <submittedName>
        <fullName evidence="1">Uncharacterized protein</fullName>
    </submittedName>
</protein>
<organism evidence="1 2">
    <name type="scientific">Desulfosarcina alkanivorans</name>
    <dbReference type="NCBI Taxonomy" id="571177"/>
    <lineage>
        <taxon>Bacteria</taxon>
        <taxon>Pseudomonadati</taxon>
        <taxon>Thermodesulfobacteriota</taxon>
        <taxon>Desulfobacteria</taxon>
        <taxon>Desulfobacterales</taxon>
        <taxon>Desulfosarcinaceae</taxon>
        <taxon>Desulfosarcina</taxon>
    </lineage>
</organism>
<keyword evidence="2" id="KW-1185">Reference proteome</keyword>
<name>A0A5K7YSI9_9BACT</name>
<dbReference type="RefSeq" id="WP_155319418.1">
    <property type="nucleotide sequence ID" value="NZ_AP021874.1"/>
</dbReference>
<dbReference type="OrthoDB" id="9856612at2"/>
<proteinExistence type="predicted"/>
<dbReference type="EMBL" id="AP021874">
    <property type="protein sequence ID" value="BBO71608.1"/>
    <property type="molecule type" value="Genomic_DNA"/>
</dbReference>
<dbReference type="KEGG" id="dalk:DSCA_55380"/>
<dbReference type="Proteomes" id="UP000427906">
    <property type="component" value="Chromosome"/>
</dbReference>
<reference evidence="1 2" key="1">
    <citation type="submission" date="2019-11" db="EMBL/GenBank/DDBJ databases">
        <title>Comparative genomics of hydrocarbon-degrading Desulfosarcina strains.</title>
        <authorList>
            <person name="Watanabe M."/>
            <person name="Kojima H."/>
            <person name="Fukui M."/>
        </authorList>
    </citation>
    <scope>NUCLEOTIDE SEQUENCE [LARGE SCALE GENOMIC DNA]</scope>
    <source>
        <strain evidence="1 2">PL12</strain>
    </source>
</reference>
<evidence type="ECO:0000313" key="2">
    <source>
        <dbReference type="Proteomes" id="UP000427906"/>
    </source>
</evidence>
<gene>
    <name evidence="1" type="ORF">DSCA_55380</name>
</gene>
<sequence length="113" mass="13170">MDNSTNPDIGELAKSIRALFAAILTRALKDIFKPTYSDQEIYKSQALYWLTVNDFDSFTSFINICSYLDIDVDNIRHMVNAELRRLESGFPQNIKFNLGYYKLRFEHISPHLT</sequence>
<evidence type="ECO:0000313" key="1">
    <source>
        <dbReference type="EMBL" id="BBO71608.1"/>
    </source>
</evidence>